<keyword evidence="2" id="KW-1185">Reference proteome</keyword>
<dbReference type="KEGG" id="aup:AsAng_0041250"/>
<dbReference type="AlphaFoldDB" id="A0A915YHX5"/>
<proteinExistence type="predicted"/>
<evidence type="ECO:0000313" key="1">
    <source>
        <dbReference type="EMBL" id="BDS13388.1"/>
    </source>
</evidence>
<evidence type="ECO:0000313" key="2">
    <source>
        <dbReference type="Proteomes" id="UP001060919"/>
    </source>
</evidence>
<gene>
    <name evidence="1" type="ORF">AsAng_0041250</name>
</gene>
<dbReference type="RefSeq" id="WP_264788666.1">
    <property type="nucleotide sequence ID" value="NZ_AP026867.1"/>
</dbReference>
<protein>
    <submittedName>
        <fullName evidence="1">Inclusion body family protein</fullName>
    </submittedName>
</protein>
<dbReference type="InterPro" id="IPR021087">
    <property type="entry name" value="Uncharacterised_PixA/AidA"/>
</dbReference>
<dbReference type="Gene3D" id="2.60.40.3910">
    <property type="entry name" value="Inclusion body protein"/>
    <property type="match status" value="1"/>
</dbReference>
<reference evidence="1" key="1">
    <citation type="submission" date="2022-09" db="EMBL/GenBank/DDBJ databases">
        <title>Aureispira anguillicida sp. nov., isolated from Leptocephalus of Japanese eel Anguilla japonica.</title>
        <authorList>
            <person name="Yuasa K."/>
            <person name="Mekata T."/>
            <person name="Ikunari K."/>
        </authorList>
    </citation>
    <scope>NUCLEOTIDE SEQUENCE</scope>
    <source>
        <strain evidence="1">EL160426</strain>
    </source>
</reference>
<dbReference type="Proteomes" id="UP001060919">
    <property type="component" value="Chromosome"/>
</dbReference>
<sequence length="170" mass="18538">MSKTINIQVTIDAVGVVNSYPNPSKDQHNPTGIGHNFGYMVATSNTISGSGTGDLNFSANVGDTVRFFGVSASDNFEDSILIYNITKYQGTNVFSEFHSQTFTKKGVSPSGPEVLPAKIANQAFWFFEADVINAGTEGYRVVFALYTRDTNGYPTLYGYFQWDPTITVNG</sequence>
<dbReference type="EMBL" id="AP026867">
    <property type="protein sequence ID" value="BDS13388.1"/>
    <property type="molecule type" value="Genomic_DNA"/>
</dbReference>
<dbReference type="Pfam" id="PF12306">
    <property type="entry name" value="PixA"/>
    <property type="match status" value="1"/>
</dbReference>
<organism evidence="1 2">
    <name type="scientific">Aureispira anguillae</name>
    <dbReference type="NCBI Taxonomy" id="2864201"/>
    <lineage>
        <taxon>Bacteria</taxon>
        <taxon>Pseudomonadati</taxon>
        <taxon>Bacteroidota</taxon>
        <taxon>Saprospiria</taxon>
        <taxon>Saprospirales</taxon>
        <taxon>Saprospiraceae</taxon>
        <taxon>Aureispira</taxon>
    </lineage>
</organism>
<accession>A0A915YHX5</accession>
<name>A0A915YHX5_9BACT</name>
<dbReference type="InterPro" id="IPR038712">
    <property type="entry name" value="PixA-like_sf"/>
</dbReference>